<evidence type="ECO:0000313" key="1">
    <source>
        <dbReference type="EMBL" id="GIM95600.1"/>
    </source>
</evidence>
<reference evidence="1 2" key="1">
    <citation type="submission" date="2021-03" db="EMBL/GenBank/DDBJ databases">
        <title>Whole genome shotgun sequence of Actinoplanes toevensis NBRC 105298.</title>
        <authorList>
            <person name="Komaki H."/>
            <person name="Tamura T."/>
        </authorList>
    </citation>
    <scope>NUCLEOTIDE SEQUENCE [LARGE SCALE GENOMIC DNA]</scope>
    <source>
        <strain evidence="1 2">NBRC 105298</strain>
    </source>
</reference>
<accession>A0A919W703</accession>
<protein>
    <submittedName>
        <fullName evidence="1">Uncharacterized protein</fullName>
    </submittedName>
</protein>
<dbReference type="EMBL" id="BOQN01000095">
    <property type="protein sequence ID" value="GIM95600.1"/>
    <property type="molecule type" value="Genomic_DNA"/>
</dbReference>
<organism evidence="1 2">
    <name type="scientific">Paractinoplanes toevensis</name>
    <dbReference type="NCBI Taxonomy" id="571911"/>
    <lineage>
        <taxon>Bacteria</taxon>
        <taxon>Bacillati</taxon>
        <taxon>Actinomycetota</taxon>
        <taxon>Actinomycetes</taxon>
        <taxon>Micromonosporales</taxon>
        <taxon>Micromonosporaceae</taxon>
        <taxon>Paractinoplanes</taxon>
    </lineage>
</organism>
<name>A0A919W703_9ACTN</name>
<comment type="caution">
    <text evidence="1">The sequence shown here is derived from an EMBL/GenBank/DDBJ whole genome shotgun (WGS) entry which is preliminary data.</text>
</comment>
<sequence>MTAAMSDYLPPADGWTVDDLDAMPEDGVHRELHTYKIDPESEIYRPFGTFDVEIDTAEPWPIKVPIAQIKPRFL</sequence>
<evidence type="ECO:0000313" key="2">
    <source>
        <dbReference type="Proteomes" id="UP000677082"/>
    </source>
</evidence>
<dbReference type="Proteomes" id="UP000677082">
    <property type="component" value="Unassembled WGS sequence"/>
</dbReference>
<keyword evidence="2" id="KW-1185">Reference proteome</keyword>
<dbReference type="AlphaFoldDB" id="A0A919W703"/>
<gene>
    <name evidence="1" type="ORF">Ato02nite_073930</name>
</gene>
<proteinExistence type="predicted"/>